<keyword evidence="2" id="KW-0808">Transferase</keyword>
<dbReference type="PANTHER" id="PTHR43586">
    <property type="entry name" value="CYSTEINE DESULFURASE"/>
    <property type="match status" value="1"/>
</dbReference>
<accession>A0A845QJM6</accession>
<sequence length="395" mass="43998">MYETDNMDKFAEFRTHVPVLSHTAYLDTSSTGLVPDFVHDGVARYQEDRYLKGGDSVWRLPGGEETGTIGMMDWAKTQIAQMIGAKKENIVFGNNSSHIYTLFTSGMYFEPGDNVVLVENSWIANRFAWQVRQDDGLEVRYAKAKNGAILPEDLFDLCDERTRAICISLVESFTGFRMDAAAIGTYCREKGIWFAVDGVQALGVMPVDVKAMKIDFLIGNDYKWMMNYCGTGYGYISPKLLKSLKQFGAGWMSDDERFNTSKQELSLRDDAGRFELGFPTVSGIYGLGLSSAKYLELSADDIAEYVLGLGDYLKERIDTAKGVRLAYDFSRENRSGIHVLCIDEENGVTGEKLLAAGIGAGVKPGSTQGTQEMRVALHYYNNKEDINRLIDVIGK</sequence>
<dbReference type="InterPro" id="IPR015422">
    <property type="entry name" value="PyrdxlP-dep_Trfase_small"/>
</dbReference>
<feature type="domain" description="Aminotransferase class V" evidence="1">
    <location>
        <begin position="25"/>
        <end position="389"/>
    </location>
</feature>
<dbReference type="AlphaFoldDB" id="A0A845QJM6"/>
<dbReference type="EMBL" id="QXWK01000019">
    <property type="protein sequence ID" value="NBH62079.1"/>
    <property type="molecule type" value="Genomic_DNA"/>
</dbReference>
<evidence type="ECO:0000313" key="3">
    <source>
        <dbReference type="Proteomes" id="UP000446866"/>
    </source>
</evidence>
<dbReference type="SUPFAM" id="SSF53383">
    <property type="entry name" value="PLP-dependent transferases"/>
    <property type="match status" value="1"/>
</dbReference>
<evidence type="ECO:0000313" key="2">
    <source>
        <dbReference type="EMBL" id="NBH62079.1"/>
    </source>
</evidence>
<gene>
    <name evidence="2" type="ORF">D0435_10490</name>
</gene>
<name>A0A845QJM6_9FIRM</name>
<dbReference type="GO" id="GO:0008483">
    <property type="term" value="F:transaminase activity"/>
    <property type="evidence" value="ECO:0007669"/>
    <property type="project" value="UniProtKB-KW"/>
</dbReference>
<keyword evidence="3" id="KW-1185">Reference proteome</keyword>
<dbReference type="InterPro" id="IPR015424">
    <property type="entry name" value="PyrdxlP-dep_Trfase"/>
</dbReference>
<dbReference type="Proteomes" id="UP000446866">
    <property type="component" value="Unassembled WGS sequence"/>
</dbReference>
<comment type="caution">
    <text evidence="2">The sequence shown here is derived from an EMBL/GenBank/DDBJ whole genome shotgun (WGS) entry which is preliminary data.</text>
</comment>
<reference evidence="2 3" key="1">
    <citation type="submission" date="2018-08" db="EMBL/GenBank/DDBJ databases">
        <title>Murine metabolic-syndrome-specific gut microbial biobank.</title>
        <authorList>
            <person name="Liu C."/>
        </authorList>
    </citation>
    <scope>NUCLEOTIDE SEQUENCE [LARGE SCALE GENOMIC DNA]</scope>
    <source>
        <strain evidence="2 3">28</strain>
    </source>
</reference>
<dbReference type="RefSeq" id="WP_160202366.1">
    <property type="nucleotide sequence ID" value="NZ_QXWK01000019.1"/>
</dbReference>
<dbReference type="Gene3D" id="3.90.1150.10">
    <property type="entry name" value="Aspartate Aminotransferase, domain 1"/>
    <property type="match status" value="1"/>
</dbReference>
<evidence type="ECO:0000259" key="1">
    <source>
        <dbReference type="Pfam" id="PF00266"/>
    </source>
</evidence>
<dbReference type="InterPro" id="IPR015421">
    <property type="entry name" value="PyrdxlP-dep_Trfase_major"/>
</dbReference>
<keyword evidence="2" id="KW-0032">Aminotransferase</keyword>
<dbReference type="InterPro" id="IPR000192">
    <property type="entry name" value="Aminotrans_V_dom"/>
</dbReference>
<dbReference type="PANTHER" id="PTHR43586:SF15">
    <property type="entry name" value="BLR3095 PROTEIN"/>
    <property type="match status" value="1"/>
</dbReference>
<protein>
    <submittedName>
        <fullName evidence="2">Aminotransferase class V-fold PLP-dependent enzyme</fullName>
    </submittedName>
</protein>
<proteinExistence type="predicted"/>
<dbReference type="Pfam" id="PF00266">
    <property type="entry name" value="Aminotran_5"/>
    <property type="match status" value="1"/>
</dbReference>
<dbReference type="Gene3D" id="3.40.640.10">
    <property type="entry name" value="Type I PLP-dependent aspartate aminotransferase-like (Major domain)"/>
    <property type="match status" value="1"/>
</dbReference>
<organism evidence="2 3">
    <name type="scientific">Anaerotruncus colihominis</name>
    <dbReference type="NCBI Taxonomy" id="169435"/>
    <lineage>
        <taxon>Bacteria</taxon>
        <taxon>Bacillati</taxon>
        <taxon>Bacillota</taxon>
        <taxon>Clostridia</taxon>
        <taxon>Eubacteriales</taxon>
        <taxon>Oscillospiraceae</taxon>
        <taxon>Anaerotruncus</taxon>
    </lineage>
</organism>